<feature type="transmembrane region" description="Helical" evidence="7">
    <location>
        <begin position="254"/>
        <end position="277"/>
    </location>
</feature>
<dbReference type="Gene3D" id="1.20.1720.10">
    <property type="entry name" value="Multidrug resistance protein D"/>
    <property type="match status" value="1"/>
</dbReference>
<feature type="domain" description="Major facilitator superfamily (MFS) profile" evidence="9">
    <location>
        <begin position="1"/>
        <end position="438"/>
    </location>
</feature>
<evidence type="ECO:0000256" key="1">
    <source>
        <dbReference type="ARBA" id="ARBA00004651"/>
    </source>
</evidence>
<evidence type="ECO:0000256" key="4">
    <source>
        <dbReference type="ARBA" id="ARBA00022692"/>
    </source>
</evidence>
<keyword evidence="4 7" id="KW-0812">Transmembrane</keyword>
<feature type="transmembrane region" description="Helical" evidence="7">
    <location>
        <begin position="33"/>
        <end position="50"/>
    </location>
</feature>
<reference evidence="10" key="1">
    <citation type="submission" date="2023-02" db="EMBL/GenBank/DDBJ databases">
        <title>Actinokineospora globicatena NBRC 15670.</title>
        <authorList>
            <person name="Ichikawa N."/>
            <person name="Sato H."/>
            <person name="Tonouchi N."/>
        </authorList>
    </citation>
    <scope>NUCLEOTIDE SEQUENCE</scope>
    <source>
        <strain evidence="10">NBRC 15670</strain>
    </source>
</reference>
<evidence type="ECO:0000313" key="11">
    <source>
        <dbReference type="Proteomes" id="UP001165042"/>
    </source>
</evidence>
<keyword evidence="5 7" id="KW-1133">Transmembrane helix</keyword>
<dbReference type="PANTHER" id="PTHR42718">
    <property type="entry name" value="MAJOR FACILITATOR SUPERFAMILY MULTIDRUG TRANSPORTER MFSC"/>
    <property type="match status" value="1"/>
</dbReference>
<keyword evidence="8" id="KW-0732">Signal</keyword>
<feature type="transmembrane region" description="Helical" evidence="7">
    <location>
        <begin position="189"/>
        <end position="210"/>
    </location>
</feature>
<organism evidence="10 11">
    <name type="scientific">Actinokineospora globicatena</name>
    <dbReference type="NCBI Taxonomy" id="103729"/>
    <lineage>
        <taxon>Bacteria</taxon>
        <taxon>Bacillati</taxon>
        <taxon>Actinomycetota</taxon>
        <taxon>Actinomycetes</taxon>
        <taxon>Pseudonocardiales</taxon>
        <taxon>Pseudonocardiaceae</taxon>
        <taxon>Actinokineospora</taxon>
    </lineage>
</organism>
<accession>A0A9W6QK46</accession>
<feature type="transmembrane region" description="Helical" evidence="7">
    <location>
        <begin position="343"/>
        <end position="368"/>
    </location>
</feature>
<feature type="transmembrane region" description="Helical" evidence="7">
    <location>
        <begin position="62"/>
        <end position="81"/>
    </location>
</feature>
<dbReference type="Gene3D" id="1.20.1250.20">
    <property type="entry name" value="MFS general substrate transporter like domains"/>
    <property type="match status" value="1"/>
</dbReference>
<evidence type="ECO:0000259" key="9">
    <source>
        <dbReference type="PROSITE" id="PS50850"/>
    </source>
</evidence>
<dbReference type="AlphaFoldDB" id="A0A9W6QK46"/>
<feature type="transmembrane region" description="Helical" evidence="7">
    <location>
        <begin position="413"/>
        <end position="433"/>
    </location>
</feature>
<feature type="transmembrane region" description="Helical" evidence="7">
    <location>
        <begin position="126"/>
        <end position="145"/>
    </location>
</feature>
<evidence type="ECO:0000256" key="3">
    <source>
        <dbReference type="ARBA" id="ARBA00022475"/>
    </source>
</evidence>
<gene>
    <name evidence="10" type="ORF">Aglo03_08680</name>
</gene>
<sequence>MALAQFIASYAATTMTVSISAIADDLGTTVTGVQTTITLFTLTMAALMVTGSRLTDILGRKACFVGGLVVYGVGALLAALAPGPLLLTLGYSLLEGIGSALMIPPIYILVTVLFDDVATRARNFGLVSAAGGLGAAAGPLIGGLVTTGVGWRASFLLQVAVVALVLVWSRRVVDPVPRGPRRSFDVQGAVLSAAGLFLVVVGILCTGAYGWAAWQVWVPVGLGAVVLWAFSRHIRTAADPLCPPWLFRSLVSNLGLVTQLLQWLVLQGAFFVISVYLQEARGLDAIRTGLVLIPATIGMLASAAVAERMARRHSLRGLVRTGFAITATGVALVWILVDAETTLLAFAPGLLLLGTGIGIMLTASVTLVQSAWPDPAQGAISGVSRSASNLGSSLGTALAGSIVATAAGGPPFATALGVLAGVAIAGLGVALLLPRAGQPA</sequence>
<dbReference type="InterPro" id="IPR011701">
    <property type="entry name" value="MFS"/>
</dbReference>
<dbReference type="GO" id="GO:0022857">
    <property type="term" value="F:transmembrane transporter activity"/>
    <property type="evidence" value="ECO:0007669"/>
    <property type="project" value="InterPro"/>
</dbReference>
<keyword evidence="3" id="KW-1003">Cell membrane</keyword>
<dbReference type="PROSITE" id="PS50850">
    <property type="entry name" value="MFS"/>
    <property type="match status" value="1"/>
</dbReference>
<keyword evidence="11" id="KW-1185">Reference proteome</keyword>
<feature type="transmembrane region" description="Helical" evidence="7">
    <location>
        <begin position="93"/>
        <end position="114"/>
    </location>
</feature>
<keyword evidence="6 7" id="KW-0472">Membrane</keyword>
<keyword evidence="2" id="KW-0813">Transport</keyword>
<feature type="signal peptide" evidence="8">
    <location>
        <begin position="1"/>
        <end position="23"/>
    </location>
</feature>
<protein>
    <submittedName>
        <fullName evidence="10">MFS transporter</fullName>
    </submittedName>
</protein>
<name>A0A9W6QK46_9PSEU</name>
<evidence type="ECO:0000256" key="7">
    <source>
        <dbReference type="SAM" id="Phobius"/>
    </source>
</evidence>
<dbReference type="SUPFAM" id="SSF103473">
    <property type="entry name" value="MFS general substrate transporter"/>
    <property type="match status" value="1"/>
</dbReference>
<comment type="subcellular location">
    <subcellularLocation>
        <location evidence="1">Cell membrane</location>
        <topology evidence="1">Multi-pass membrane protein</topology>
    </subcellularLocation>
</comment>
<evidence type="ECO:0000256" key="6">
    <source>
        <dbReference type="ARBA" id="ARBA00023136"/>
    </source>
</evidence>
<dbReference type="GO" id="GO:0005886">
    <property type="term" value="C:plasma membrane"/>
    <property type="evidence" value="ECO:0007669"/>
    <property type="project" value="UniProtKB-SubCell"/>
</dbReference>
<dbReference type="InterPro" id="IPR036259">
    <property type="entry name" value="MFS_trans_sf"/>
</dbReference>
<evidence type="ECO:0000256" key="8">
    <source>
        <dbReference type="SAM" id="SignalP"/>
    </source>
</evidence>
<dbReference type="PANTHER" id="PTHR42718:SF46">
    <property type="entry name" value="BLR6921 PROTEIN"/>
    <property type="match status" value="1"/>
</dbReference>
<evidence type="ECO:0000256" key="2">
    <source>
        <dbReference type="ARBA" id="ARBA00022448"/>
    </source>
</evidence>
<dbReference type="InterPro" id="IPR020846">
    <property type="entry name" value="MFS_dom"/>
</dbReference>
<comment type="caution">
    <text evidence="10">The sequence shown here is derived from an EMBL/GenBank/DDBJ whole genome shotgun (WGS) entry which is preliminary data.</text>
</comment>
<dbReference type="PRINTS" id="PR01036">
    <property type="entry name" value="TCRTETB"/>
</dbReference>
<dbReference type="EMBL" id="BSSD01000001">
    <property type="protein sequence ID" value="GLW90052.1"/>
    <property type="molecule type" value="Genomic_DNA"/>
</dbReference>
<feature type="transmembrane region" description="Helical" evidence="7">
    <location>
        <begin position="289"/>
        <end position="306"/>
    </location>
</feature>
<dbReference type="Proteomes" id="UP001165042">
    <property type="component" value="Unassembled WGS sequence"/>
</dbReference>
<evidence type="ECO:0000313" key="10">
    <source>
        <dbReference type="EMBL" id="GLW90052.1"/>
    </source>
</evidence>
<feature type="transmembrane region" description="Helical" evidence="7">
    <location>
        <begin position="216"/>
        <end position="234"/>
    </location>
</feature>
<feature type="transmembrane region" description="Helical" evidence="7">
    <location>
        <begin position="389"/>
        <end position="407"/>
    </location>
</feature>
<proteinExistence type="predicted"/>
<evidence type="ECO:0000256" key="5">
    <source>
        <dbReference type="ARBA" id="ARBA00022989"/>
    </source>
</evidence>
<feature type="transmembrane region" description="Helical" evidence="7">
    <location>
        <begin position="151"/>
        <end position="168"/>
    </location>
</feature>
<dbReference type="Pfam" id="PF07690">
    <property type="entry name" value="MFS_1"/>
    <property type="match status" value="1"/>
</dbReference>
<feature type="transmembrane region" description="Helical" evidence="7">
    <location>
        <begin position="318"/>
        <end position="337"/>
    </location>
</feature>
<feature type="chain" id="PRO_5040802648" evidence="8">
    <location>
        <begin position="24"/>
        <end position="440"/>
    </location>
</feature>